<reference evidence="7" key="1">
    <citation type="submission" date="2020-09" db="EMBL/GenBank/DDBJ databases">
        <authorList>
            <person name="Kikuchi T."/>
        </authorList>
    </citation>
    <scope>NUCLEOTIDE SEQUENCE</scope>
    <source>
        <strain evidence="7">SH1</strain>
    </source>
</reference>
<feature type="transmembrane region" description="Helical" evidence="5">
    <location>
        <begin position="13"/>
        <end position="32"/>
    </location>
</feature>
<dbReference type="Pfam" id="PF10320">
    <property type="entry name" value="7TM_GPCR_Srsx"/>
    <property type="match status" value="1"/>
</dbReference>
<evidence type="ECO:0000313" key="8">
    <source>
        <dbReference type="Proteomes" id="UP000614601"/>
    </source>
</evidence>
<organism evidence="7 8">
    <name type="scientific">Bursaphelenchus okinawaensis</name>
    <dbReference type="NCBI Taxonomy" id="465554"/>
    <lineage>
        <taxon>Eukaryota</taxon>
        <taxon>Metazoa</taxon>
        <taxon>Ecdysozoa</taxon>
        <taxon>Nematoda</taxon>
        <taxon>Chromadorea</taxon>
        <taxon>Rhabditida</taxon>
        <taxon>Tylenchina</taxon>
        <taxon>Tylenchomorpha</taxon>
        <taxon>Aphelenchoidea</taxon>
        <taxon>Aphelenchoididae</taxon>
        <taxon>Bursaphelenchus</taxon>
    </lineage>
</organism>
<dbReference type="EMBL" id="CAJFDH010000005">
    <property type="protein sequence ID" value="CAD5223961.1"/>
    <property type="molecule type" value="Genomic_DNA"/>
</dbReference>
<dbReference type="Proteomes" id="UP000614601">
    <property type="component" value="Unassembled WGS sequence"/>
</dbReference>
<dbReference type="InterPro" id="IPR019424">
    <property type="entry name" value="7TM_GPCR_Srsx"/>
</dbReference>
<dbReference type="PANTHER" id="PTHR23360">
    <property type="entry name" value="G-PROTEIN COUPLED RECEPTORS FAMILY 1 PROFILE DOMAIN-CONTAINING PROTEIN-RELATED"/>
    <property type="match status" value="1"/>
</dbReference>
<dbReference type="Proteomes" id="UP000783686">
    <property type="component" value="Unassembled WGS sequence"/>
</dbReference>
<comment type="subcellular location">
    <subcellularLocation>
        <location evidence="1">Membrane</location>
    </subcellularLocation>
</comment>
<feature type="transmembrane region" description="Helical" evidence="5">
    <location>
        <begin position="168"/>
        <end position="192"/>
    </location>
</feature>
<dbReference type="SMART" id="SM01381">
    <property type="entry name" value="7TM_GPCR_Srsx"/>
    <property type="match status" value="1"/>
</dbReference>
<feature type="transmembrane region" description="Helical" evidence="5">
    <location>
        <begin position="296"/>
        <end position="313"/>
    </location>
</feature>
<proteinExistence type="predicted"/>
<keyword evidence="8" id="KW-1185">Reference proteome</keyword>
<dbReference type="GO" id="GO:0016020">
    <property type="term" value="C:membrane"/>
    <property type="evidence" value="ECO:0007669"/>
    <property type="project" value="UniProtKB-SubCell"/>
</dbReference>
<accession>A0A811L8C2</accession>
<dbReference type="Gene3D" id="1.20.1070.10">
    <property type="entry name" value="Rhodopsin 7-helix transmembrane proteins"/>
    <property type="match status" value="1"/>
</dbReference>
<evidence type="ECO:0000256" key="1">
    <source>
        <dbReference type="ARBA" id="ARBA00004370"/>
    </source>
</evidence>
<feature type="transmembrane region" description="Helical" evidence="5">
    <location>
        <begin position="369"/>
        <end position="387"/>
    </location>
</feature>
<dbReference type="InterPro" id="IPR047130">
    <property type="entry name" value="7TM_GPCR_Srsx_nematod"/>
</dbReference>
<dbReference type="InterPro" id="IPR000276">
    <property type="entry name" value="GPCR_Rhodpsn"/>
</dbReference>
<comment type="caution">
    <text evidence="7">The sequence shown here is derived from an EMBL/GenBank/DDBJ whole genome shotgun (WGS) entry which is preliminary data.</text>
</comment>
<feature type="transmembrane region" description="Helical" evidence="5">
    <location>
        <begin position="204"/>
        <end position="224"/>
    </location>
</feature>
<feature type="transmembrane region" description="Helical" evidence="5">
    <location>
        <begin position="62"/>
        <end position="85"/>
    </location>
</feature>
<dbReference type="SUPFAM" id="SSF81321">
    <property type="entry name" value="Family A G protein-coupled receptor-like"/>
    <property type="match status" value="1"/>
</dbReference>
<dbReference type="OrthoDB" id="5820127at2759"/>
<dbReference type="InterPro" id="IPR017452">
    <property type="entry name" value="GPCR_Rhodpsn_7TM"/>
</dbReference>
<feature type="transmembrane region" description="Helical" evidence="5">
    <location>
        <begin position="245"/>
        <end position="263"/>
    </location>
</feature>
<feature type="transmembrane region" description="Helical" evidence="5">
    <location>
        <begin position="97"/>
        <end position="115"/>
    </location>
</feature>
<evidence type="ECO:0000259" key="6">
    <source>
        <dbReference type="PROSITE" id="PS50262"/>
    </source>
</evidence>
<evidence type="ECO:0000256" key="2">
    <source>
        <dbReference type="ARBA" id="ARBA00022692"/>
    </source>
</evidence>
<feature type="transmembrane region" description="Helical" evidence="5">
    <location>
        <begin position="325"/>
        <end position="349"/>
    </location>
</feature>
<feature type="transmembrane region" description="Helical" evidence="5">
    <location>
        <begin position="135"/>
        <end position="156"/>
    </location>
</feature>
<dbReference type="AlphaFoldDB" id="A0A811L8C2"/>
<protein>
    <recommendedName>
        <fullName evidence="6">G-protein coupled receptors family 1 profile domain-containing protein</fullName>
    </recommendedName>
</protein>
<dbReference type="PANTHER" id="PTHR23360:SF5">
    <property type="entry name" value="G-PROTEIN COUPLED RECEPTORS FAMILY 1 PROFILE DOMAIN-CONTAINING PROTEIN"/>
    <property type="match status" value="1"/>
</dbReference>
<evidence type="ECO:0000256" key="4">
    <source>
        <dbReference type="ARBA" id="ARBA00023136"/>
    </source>
</evidence>
<name>A0A811L8C2_9BILA</name>
<evidence type="ECO:0000256" key="3">
    <source>
        <dbReference type="ARBA" id="ARBA00022989"/>
    </source>
</evidence>
<dbReference type="PROSITE" id="PS50262">
    <property type="entry name" value="G_PROTEIN_RECEP_F1_2"/>
    <property type="match status" value="1"/>
</dbReference>
<gene>
    <name evidence="7" type="ORF">BOKJ2_LOCUS10731</name>
</gene>
<evidence type="ECO:0000256" key="5">
    <source>
        <dbReference type="SAM" id="Phobius"/>
    </source>
</evidence>
<keyword evidence="2 5" id="KW-0812">Transmembrane</keyword>
<evidence type="ECO:0000313" key="7">
    <source>
        <dbReference type="EMBL" id="CAD5223961.1"/>
    </source>
</evidence>
<dbReference type="GO" id="GO:0004930">
    <property type="term" value="F:G protein-coupled receptor activity"/>
    <property type="evidence" value="ECO:0007669"/>
    <property type="project" value="InterPro"/>
</dbReference>
<feature type="domain" description="G-protein coupled receptors family 1 profile" evidence="6">
    <location>
        <begin position="148"/>
        <end position="384"/>
    </location>
</feature>
<keyword evidence="3 5" id="KW-1133">Transmembrane helix</keyword>
<sequence>MCGPMFRYDKLNVKLYIVITMTAPTVYSAYMIKICYDEVVVNQEMLVVGMVAEIFINKANNAWHAAQAIIYLVTIIVYCLLWIVVAKKGVGKTSKKLIKSLSLIMVTLVISWLFVGAFTAVHDSIVTETTPFDTYFYHINLGVFINIGVASNYFIYFIFKRLQHPCNVIIALTALTDILHQAAHVVFAYFYFSGNPYRSKTFCFQILATSAFNAFFGAFLVLSIGIDRLFCVLIPNQYNKVNLKLYWFVTLLPPTLYSIRLLLSCYEKVKEDRERPTIMMIAELFVGVSDVYRSQAVVYLAAIIVYSTLWITVSKKKIRTSSKTLIKSLSVIMMTLLIGWVFVGIFHSFYFKLHPVITPNEAFNLHMNMGWLINVGVAANYPIYFVFNNEYRTAFIGQLSILTCGQWKPGRRKITFLQMSSNTGF</sequence>
<dbReference type="EMBL" id="CAJFCW020000005">
    <property type="protein sequence ID" value="CAG9119228.1"/>
    <property type="molecule type" value="Genomic_DNA"/>
</dbReference>
<keyword evidence="4 5" id="KW-0472">Membrane</keyword>